<keyword evidence="5" id="KW-0007">Acetylation</keyword>
<evidence type="ECO:0000256" key="5">
    <source>
        <dbReference type="ARBA" id="ARBA00022990"/>
    </source>
</evidence>
<accession>A0A1B6CHG3</accession>
<evidence type="ECO:0000256" key="11">
    <source>
        <dbReference type="ARBA" id="ARBA00071805"/>
    </source>
</evidence>
<evidence type="ECO:0000256" key="13">
    <source>
        <dbReference type="SAM" id="MobiDB-lite"/>
    </source>
</evidence>
<evidence type="ECO:0000256" key="6">
    <source>
        <dbReference type="ARBA" id="ARBA00023054"/>
    </source>
</evidence>
<dbReference type="GO" id="GO:0003677">
    <property type="term" value="F:DNA binding"/>
    <property type="evidence" value="ECO:0007669"/>
    <property type="project" value="UniProtKB-KW"/>
</dbReference>
<evidence type="ECO:0000256" key="9">
    <source>
        <dbReference type="ARBA" id="ARBA00059032"/>
    </source>
</evidence>
<evidence type="ECO:0000256" key="3">
    <source>
        <dbReference type="ARBA" id="ARBA00022679"/>
    </source>
</evidence>
<dbReference type="FunFam" id="1.10.20.10:FF:000048">
    <property type="entry name" value="Chromatin accessibility complex subunit 1"/>
    <property type="match status" value="1"/>
</dbReference>
<protein>
    <recommendedName>
        <fullName evidence="11">Chromatin accessibility complex protein 1</fullName>
    </recommendedName>
    <alternativeName>
        <fullName evidence="12">DNA polymerase epsilon subunit p15</fullName>
    </alternativeName>
</protein>
<evidence type="ECO:0000256" key="7">
    <source>
        <dbReference type="ARBA" id="ARBA00023125"/>
    </source>
</evidence>
<dbReference type="GO" id="GO:0008623">
    <property type="term" value="C:CHRAC"/>
    <property type="evidence" value="ECO:0007669"/>
    <property type="project" value="TreeGrafter"/>
</dbReference>
<dbReference type="PANTHER" id="PTHR10252:SF54">
    <property type="entry name" value="CHROMATIN ACCESSIBILITY COMPLEX PROTEIN 1"/>
    <property type="match status" value="1"/>
</dbReference>
<dbReference type="InterPro" id="IPR009072">
    <property type="entry name" value="Histone-fold"/>
</dbReference>
<dbReference type="InterPro" id="IPR003958">
    <property type="entry name" value="CBFA_NFYB_domain"/>
</dbReference>
<keyword evidence="8" id="KW-0539">Nucleus</keyword>
<gene>
    <name evidence="15" type="ORF">g.5046</name>
</gene>
<keyword evidence="2" id="KW-0597">Phosphoprotein</keyword>
<proteinExistence type="predicted"/>
<evidence type="ECO:0000313" key="15">
    <source>
        <dbReference type="EMBL" id="JAS12820.1"/>
    </source>
</evidence>
<dbReference type="GO" id="GO:0016779">
    <property type="term" value="F:nucleotidyltransferase activity"/>
    <property type="evidence" value="ECO:0007669"/>
    <property type="project" value="UniProtKB-KW"/>
</dbReference>
<organism evidence="15">
    <name type="scientific">Clastoptera arizonana</name>
    <name type="common">Arizona spittle bug</name>
    <dbReference type="NCBI Taxonomy" id="38151"/>
    <lineage>
        <taxon>Eukaryota</taxon>
        <taxon>Metazoa</taxon>
        <taxon>Ecdysozoa</taxon>
        <taxon>Arthropoda</taxon>
        <taxon>Hexapoda</taxon>
        <taxon>Insecta</taxon>
        <taxon>Pterygota</taxon>
        <taxon>Neoptera</taxon>
        <taxon>Paraneoptera</taxon>
        <taxon>Hemiptera</taxon>
        <taxon>Auchenorrhyncha</taxon>
        <taxon>Cercopoidea</taxon>
        <taxon>Clastopteridae</taxon>
        <taxon>Clastoptera</taxon>
    </lineage>
</organism>
<evidence type="ECO:0000256" key="4">
    <source>
        <dbReference type="ARBA" id="ARBA00022695"/>
    </source>
</evidence>
<dbReference type="Pfam" id="PF00808">
    <property type="entry name" value="CBFD_NFYB_HMF"/>
    <property type="match status" value="1"/>
</dbReference>
<dbReference type="Gene3D" id="1.10.20.10">
    <property type="entry name" value="Histone, subunit A"/>
    <property type="match status" value="1"/>
</dbReference>
<keyword evidence="7" id="KW-0238">DNA-binding</keyword>
<feature type="region of interest" description="Disordered" evidence="13">
    <location>
        <begin position="101"/>
        <end position="139"/>
    </location>
</feature>
<dbReference type="GO" id="GO:0046982">
    <property type="term" value="F:protein heterodimerization activity"/>
    <property type="evidence" value="ECO:0007669"/>
    <property type="project" value="InterPro"/>
</dbReference>
<evidence type="ECO:0000259" key="14">
    <source>
        <dbReference type="Pfam" id="PF00808"/>
    </source>
</evidence>
<feature type="compositionally biased region" description="Acidic residues" evidence="13">
    <location>
        <begin position="130"/>
        <end position="139"/>
    </location>
</feature>
<dbReference type="PANTHER" id="PTHR10252">
    <property type="entry name" value="HISTONE-LIKE TRANSCRIPTION FACTOR CCAAT-RELATED"/>
    <property type="match status" value="1"/>
</dbReference>
<keyword evidence="4" id="KW-0548">Nucleotidyltransferase</keyword>
<feature type="domain" description="Transcription factor CBF/NF-Y/archaeal histone" evidence="14">
    <location>
        <begin position="8"/>
        <end position="55"/>
    </location>
</feature>
<evidence type="ECO:0000256" key="8">
    <source>
        <dbReference type="ARBA" id="ARBA00023242"/>
    </source>
</evidence>
<name>A0A1B6CHG3_9HEMI</name>
<dbReference type="AlphaFoldDB" id="A0A1B6CHG3"/>
<evidence type="ECO:0000256" key="1">
    <source>
        <dbReference type="ARBA" id="ARBA00004123"/>
    </source>
</evidence>
<evidence type="ECO:0000256" key="12">
    <source>
        <dbReference type="ARBA" id="ARBA00083235"/>
    </source>
</evidence>
<dbReference type="CDD" id="cd22924">
    <property type="entry name" value="HFD_CHRAC1-like"/>
    <property type="match status" value="1"/>
</dbReference>
<evidence type="ECO:0000256" key="10">
    <source>
        <dbReference type="ARBA" id="ARBA00062516"/>
    </source>
</evidence>
<evidence type="ECO:0000256" key="2">
    <source>
        <dbReference type="ARBA" id="ARBA00022553"/>
    </source>
</evidence>
<dbReference type="GO" id="GO:0006261">
    <property type="term" value="P:DNA-templated DNA replication"/>
    <property type="evidence" value="ECO:0007669"/>
    <property type="project" value="TreeGrafter"/>
</dbReference>
<comment type="function">
    <text evidence="9">Forms a complex with DNA polymerase epsilon subunit POLE3 and binds naked DNA, which is then incorporated into chromatin, aided by the nucleosome remodeling activity of ISWI/SNF2H and ACF1. Does not enhance nucleosome sliding activity of the ACF-5 ISWI chromatin remodeling complex.</text>
</comment>
<keyword evidence="3" id="KW-0808">Transferase</keyword>
<dbReference type="EMBL" id="GEDC01024478">
    <property type="protein sequence ID" value="JAS12820.1"/>
    <property type="molecule type" value="Transcribed_RNA"/>
</dbReference>
<sequence length="139" mass="15737">MPKTTELQLPIKRVKTIMRSSPDVVNIGQDALQVVTRATELFVQHLTLKASKKSVDDKIIYKDISEVVQSEDYMTFLREIIPRKITAKDYFERTDVFNGADKIDASTQSRSNSNSKNSQSPEKKINPQESEPDSNSDSD</sequence>
<feature type="compositionally biased region" description="Low complexity" evidence="13">
    <location>
        <begin position="106"/>
        <end position="120"/>
    </location>
</feature>
<dbReference type="GO" id="GO:0006338">
    <property type="term" value="P:chromatin remodeling"/>
    <property type="evidence" value="ECO:0007669"/>
    <property type="project" value="TreeGrafter"/>
</dbReference>
<comment type="subcellular location">
    <subcellularLocation>
        <location evidence="1">Nucleus</location>
    </subcellularLocation>
</comment>
<reference evidence="15" key="1">
    <citation type="submission" date="2015-12" db="EMBL/GenBank/DDBJ databases">
        <title>De novo transcriptome assembly of four potential Pierce s Disease insect vectors from Arizona vineyards.</title>
        <authorList>
            <person name="Tassone E.E."/>
        </authorList>
    </citation>
    <scope>NUCLEOTIDE SEQUENCE</scope>
</reference>
<comment type="subunit">
    <text evidence="10">Heterodimer with POLE3; binds to DNA. Component of the CHRAC ISWI chromatin remodeling complex at least composed of SMARCA5/SNF2H, BAZ1A/ACF1, CHRAC1 and POLE3; the complex preferentially binds DNA through the CHRAC1-POLE3 heterodimer and possesses ATP-dependent nucleosome-remodeling activity. Within the complex, the heterodimer with POLE3 interacts with SMARCA5/SNF2H; the interaction is direct and enhances nucleosome sliding activity by the SMARCA5/SNF2H and BAZ1A/ACF1 interaction. Within the complex, the heterodimer with POLE3 interacts with BAZ1A/ACF1; the interactions are direct.</text>
</comment>
<dbReference type="InterPro" id="IPR050568">
    <property type="entry name" value="Transcr_DNA_Rep_Reg"/>
</dbReference>
<dbReference type="SUPFAM" id="SSF47113">
    <property type="entry name" value="Histone-fold"/>
    <property type="match status" value="1"/>
</dbReference>
<keyword evidence="6" id="KW-0175">Coiled coil</keyword>